<dbReference type="Pfam" id="PF12728">
    <property type="entry name" value="HTH_17"/>
    <property type="match status" value="1"/>
</dbReference>
<organism evidence="2 3">
    <name type="scientific">Candidatus Pedobacter colombiensis</name>
    <dbReference type="NCBI Taxonomy" id="3121371"/>
    <lineage>
        <taxon>Bacteria</taxon>
        <taxon>Pseudomonadati</taxon>
        <taxon>Bacteroidota</taxon>
        <taxon>Sphingobacteriia</taxon>
        <taxon>Sphingobacteriales</taxon>
        <taxon>Sphingobacteriaceae</taxon>
        <taxon>Pedobacter</taxon>
    </lineage>
</organism>
<accession>A0AAJ5WDR1</accession>
<feature type="domain" description="Helix-turn-helix" evidence="1">
    <location>
        <begin position="37"/>
        <end position="84"/>
    </location>
</feature>
<evidence type="ECO:0000259" key="1">
    <source>
        <dbReference type="Pfam" id="PF12728"/>
    </source>
</evidence>
<evidence type="ECO:0000313" key="3">
    <source>
        <dbReference type="Proteomes" id="UP001214530"/>
    </source>
</evidence>
<dbReference type="AlphaFoldDB" id="A0AAJ5WDR1"/>
<evidence type="ECO:0000313" key="2">
    <source>
        <dbReference type="EMBL" id="WEK21640.1"/>
    </source>
</evidence>
<dbReference type="Proteomes" id="UP001214530">
    <property type="component" value="Chromosome"/>
</dbReference>
<name>A0AAJ5WDR1_9SPHI</name>
<dbReference type="SUPFAM" id="SSF46955">
    <property type="entry name" value="Putative DNA-binding domain"/>
    <property type="match status" value="1"/>
</dbReference>
<dbReference type="EMBL" id="CP119313">
    <property type="protein sequence ID" value="WEK21640.1"/>
    <property type="molecule type" value="Genomic_DNA"/>
</dbReference>
<dbReference type="InterPro" id="IPR009061">
    <property type="entry name" value="DNA-bd_dom_put_sf"/>
</dbReference>
<sequence>MLLQIISLLKEILAVLIDIRTKLPMVYARPVPLEEELLDNSDAKRLFKVCDQTLYRWRKKKLISTRMIGNKHYYLKADLIKMTENIGQTQTF</sequence>
<gene>
    <name evidence="2" type="ORF">P0Y49_10880</name>
</gene>
<dbReference type="InterPro" id="IPR041657">
    <property type="entry name" value="HTH_17"/>
</dbReference>
<protein>
    <submittedName>
        <fullName evidence="2">Helix-turn-helix domain-containing protein</fullName>
    </submittedName>
</protein>
<reference evidence="2" key="1">
    <citation type="submission" date="2023-03" db="EMBL/GenBank/DDBJ databases">
        <title>Andean soil-derived lignocellulolytic bacterial consortium as a source of novel taxa and putative plastic-active enzymes.</title>
        <authorList>
            <person name="Diaz-Garcia L."/>
            <person name="Chuvochina M."/>
            <person name="Feuerriegel G."/>
            <person name="Bunk B."/>
            <person name="Sproer C."/>
            <person name="Streit W.R."/>
            <person name="Rodriguez L.M."/>
            <person name="Overmann J."/>
            <person name="Jimenez D.J."/>
        </authorList>
    </citation>
    <scope>NUCLEOTIDE SEQUENCE</scope>
    <source>
        <strain evidence="2">MAG 3858</strain>
    </source>
</reference>
<proteinExistence type="predicted"/>